<sequence length="123" mass="14077">MFTRLTSIVLIIALLSANFSRLFVFAGFELNKKYIATELCENLDKPWLHCDGHCYFMKKVKQAQEKEKSDERQTQKSLFQEVFVASGNSIKFYSRVINIISTPYHAPKATPFPGAVFRPPQVA</sequence>
<keyword evidence="2" id="KW-1185">Reference proteome</keyword>
<dbReference type="RefSeq" id="WP_100342248.1">
    <property type="nucleotide sequence ID" value="NZ_PGFJ01000002.1"/>
</dbReference>
<proteinExistence type="predicted"/>
<gene>
    <name evidence="1" type="ORF">CLV57_3083</name>
</gene>
<dbReference type="OrthoDB" id="980645at2"/>
<accession>A0A2H9VNM5</accession>
<name>A0A2H9VNM5_9SPHI</name>
<comment type="caution">
    <text evidence="1">The sequence shown here is derived from an EMBL/GenBank/DDBJ whole genome shotgun (WGS) entry which is preliminary data.</text>
</comment>
<protein>
    <submittedName>
        <fullName evidence="1">Uncharacterized protein</fullName>
    </submittedName>
</protein>
<evidence type="ECO:0000313" key="1">
    <source>
        <dbReference type="EMBL" id="PJJ79944.1"/>
    </source>
</evidence>
<dbReference type="AlphaFoldDB" id="A0A2H9VNM5"/>
<evidence type="ECO:0000313" key="2">
    <source>
        <dbReference type="Proteomes" id="UP000242687"/>
    </source>
</evidence>
<organism evidence="1 2">
    <name type="scientific">Mucilaginibacter auburnensis</name>
    <dbReference type="NCBI Taxonomy" id="1457233"/>
    <lineage>
        <taxon>Bacteria</taxon>
        <taxon>Pseudomonadati</taxon>
        <taxon>Bacteroidota</taxon>
        <taxon>Sphingobacteriia</taxon>
        <taxon>Sphingobacteriales</taxon>
        <taxon>Sphingobacteriaceae</taxon>
        <taxon>Mucilaginibacter</taxon>
    </lineage>
</organism>
<reference evidence="1 2" key="1">
    <citation type="submission" date="2017-11" db="EMBL/GenBank/DDBJ databases">
        <title>Genomic Encyclopedia of Archaeal and Bacterial Type Strains, Phase II (KMG-II): From Individual Species to Whole Genera.</title>
        <authorList>
            <person name="Goeker M."/>
        </authorList>
    </citation>
    <scope>NUCLEOTIDE SEQUENCE [LARGE SCALE GENOMIC DNA]</scope>
    <source>
        <strain evidence="1 2">DSM 28175</strain>
    </source>
</reference>
<dbReference type="Proteomes" id="UP000242687">
    <property type="component" value="Unassembled WGS sequence"/>
</dbReference>
<dbReference type="EMBL" id="PGFJ01000002">
    <property type="protein sequence ID" value="PJJ79944.1"/>
    <property type="molecule type" value="Genomic_DNA"/>
</dbReference>